<dbReference type="NCBIfam" id="TIGR03737">
    <property type="entry name" value="PRTRC_B"/>
    <property type="match status" value="1"/>
</dbReference>
<dbReference type="EMBL" id="JUGD01000022">
    <property type="protein sequence ID" value="RAM63240.1"/>
    <property type="molecule type" value="Genomic_DNA"/>
</dbReference>
<dbReference type="Pfam" id="PF14460">
    <property type="entry name" value="Prok-E2_D"/>
    <property type="match status" value="1"/>
</dbReference>
<reference evidence="1 2" key="1">
    <citation type="submission" date="2014-12" db="EMBL/GenBank/DDBJ databases">
        <title>Complete genome sequence of Herbaspirillum rubrisubalbicans Os38.</title>
        <authorList>
            <person name="Chen M."/>
            <person name="An Q."/>
        </authorList>
    </citation>
    <scope>NUCLEOTIDE SEQUENCE [LARGE SCALE GENOMIC DNA]</scope>
    <source>
        <strain evidence="1 2">Os38</strain>
    </source>
</reference>
<evidence type="ECO:0000313" key="2">
    <source>
        <dbReference type="Proteomes" id="UP000248631"/>
    </source>
</evidence>
<comment type="caution">
    <text evidence="1">The sequence shown here is derived from an EMBL/GenBank/DDBJ whole genome shotgun (WGS) entry which is preliminary data.</text>
</comment>
<evidence type="ECO:0008006" key="3">
    <source>
        <dbReference type="Google" id="ProtNLM"/>
    </source>
</evidence>
<evidence type="ECO:0000313" key="1">
    <source>
        <dbReference type="EMBL" id="RAM63240.1"/>
    </source>
</evidence>
<accession>A0ABX9BZM6</accession>
<proteinExistence type="predicted"/>
<dbReference type="InterPro" id="IPR022280">
    <property type="entry name" value="PRTRC_protein-B"/>
</dbReference>
<gene>
    <name evidence="1" type="ORF">RB24_17940</name>
</gene>
<keyword evidence="2" id="KW-1185">Reference proteome</keyword>
<name>A0ABX9BZM6_9BURK</name>
<dbReference type="Proteomes" id="UP000248631">
    <property type="component" value="Unassembled WGS sequence"/>
</dbReference>
<dbReference type="InterPro" id="IPR032787">
    <property type="entry name" value="Prok-E2_D"/>
</dbReference>
<sequence>MDLIGALLLYSSSDGRSVYASNHQVIYAEDAPDVPLLGPGSAPSKKVLAQLGEKISAAAAFAGFIPENLLYMAPRLIAWWCPPQPRHLWFTTQDDVIGEASATITQPGVVFLVSSGRLYVFSTDGEERPQPETPLYKAPYFNVWKSGEVCTGNVAMPKSMDAGAMKDYERAFYGSRFTHPNDPNLVSCQGGAIPMWKHLLDNPNAAWEWAQWLVPCKSTLAQKIKELTK</sequence>
<protein>
    <recommendedName>
        <fullName evidence="3">PRTRC system protein B</fullName>
    </recommendedName>
</protein>
<organism evidence="1 2">
    <name type="scientific">Herbaspirillum rubrisubalbicans</name>
    <dbReference type="NCBI Taxonomy" id="80842"/>
    <lineage>
        <taxon>Bacteria</taxon>
        <taxon>Pseudomonadati</taxon>
        <taxon>Pseudomonadota</taxon>
        <taxon>Betaproteobacteria</taxon>
        <taxon>Burkholderiales</taxon>
        <taxon>Oxalobacteraceae</taxon>
        <taxon>Herbaspirillum</taxon>
    </lineage>
</organism>